<accession>E3GB73</accession>
<dbReference type="CDD" id="cd05466">
    <property type="entry name" value="PBP2_LTTR_substrate"/>
    <property type="match status" value="1"/>
</dbReference>
<dbReference type="FunFam" id="1.10.10.10:FF:000001">
    <property type="entry name" value="LysR family transcriptional regulator"/>
    <property type="match status" value="1"/>
</dbReference>
<dbReference type="GO" id="GO:0003700">
    <property type="term" value="F:DNA-binding transcription factor activity"/>
    <property type="evidence" value="ECO:0007669"/>
    <property type="project" value="InterPro"/>
</dbReference>
<dbReference type="eggNOG" id="COG0583">
    <property type="taxonomic scope" value="Bacteria"/>
</dbReference>
<name>E3GB73_ENTLS</name>
<dbReference type="PANTHER" id="PTHR30346">
    <property type="entry name" value="TRANSCRIPTIONAL DUAL REGULATOR HCAR-RELATED"/>
    <property type="match status" value="1"/>
</dbReference>
<dbReference type="PRINTS" id="PR00039">
    <property type="entry name" value="HTHLYSR"/>
</dbReference>
<dbReference type="Gene3D" id="3.40.190.10">
    <property type="entry name" value="Periplasmic binding protein-like II"/>
    <property type="match status" value="2"/>
</dbReference>
<gene>
    <name evidence="6" type="ordered locus">Entcl_1481</name>
</gene>
<keyword evidence="7" id="KW-1185">Reference proteome</keyword>
<dbReference type="RefSeq" id="WP_013365486.1">
    <property type="nucleotide sequence ID" value="NC_014618.1"/>
</dbReference>
<dbReference type="Pfam" id="PF00126">
    <property type="entry name" value="HTH_1"/>
    <property type="match status" value="1"/>
</dbReference>
<sequence>MTLTQISVLLAVVDSGSFTVAGKQRFMSQSAVSQAIAALEEELGIPLLQRERRKEACLTPVGERIVTRMRAILHEVNAVKELAEQEKRLPARQLRVGSFPSVCASILPYVVRYFEMHHPQVKIIPHEANSAEIIDAVRSQQLDAGFVHFPVREMYSFPVYKDKFTAVVPDNHLFSQRTSLQLEDLFEEALIISKGRYEMSIMSLFAEQNITPKIKYEFDHPTTAMSFIHQGLGIALLPELTLKTLAQPLRSVALEPAFYRHISLIASEPPVEGSPLALLEECLRQLTQTVLR</sequence>
<keyword evidence="2" id="KW-0805">Transcription regulation</keyword>
<evidence type="ECO:0000256" key="1">
    <source>
        <dbReference type="ARBA" id="ARBA00009437"/>
    </source>
</evidence>
<dbReference type="Pfam" id="PF03466">
    <property type="entry name" value="LysR_substrate"/>
    <property type="match status" value="1"/>
</dbReference>
<protein>
    <submittedName>
        <fullName evidence="6">Transcriptional regulator, LysR family</fullName>
    </submittedName>
</protein>
<evidence type="ECO:0000313" key="7">
    <source>
        <dbReference type="Proteomes" id="UP000006872"/>
    </source>
</evidence>
<evidence type="ECO:0000256" key="4">
    <source>
        <dbReference type="ARBA" id="ARBA00023163"/>
    </source>
</evidence>
<dbReference type="KEGG" id="esc:Entcl_1481"/>
<comment type="similarity">
    <text evidence="1">Belongs to the LysR transcriptional regulatory family.</text>
</comment>
<dbReference type="PROSITE" id="PS50931">
    <property type="entry name" value="HTH_LYSR"/>
    <property type="match status" value="1"/>
</dbReference>
<evidence type="ECO:0000256" key="2">
    <source>
        <dbReference type="ARBA" id="ARBA00023015"/>
    </source>
</evidence>
<dbReference type="InterPro" id="IPR000847">
    <property type="entry name" value="LysR_HTH_N"/>
</dbReference>
<proteinExistence type="inferred from homology"/>
<dbReference type="Gene3D" id="1.10.10.10">
    <property type="entry name" value="Winged helix-like DNA-binding domain superfamily/Winged helix DNA-binding domain"/>
    <property type="match status" value="1"/>
</dbReference>
<dbReference type="Proteomes" id="UP000006872">
    <property type="component" value="Chromosome"/>
</dbReference>
<dbReference type="HOGENOM" id="CLU_039613_6_2_6"/>
<dbReference type="SUPFAM" id="SSF46785">
    <property type="entry name" value="Winged helix' DNA-binding domain"/>
    <property type="match status" value="1"/>
</dbReference>
<evidence type="ECO:0000259" key="5">
    <source>
        <dbReference type="PROSITE" id="PS50931"/>
    </source>
</evidence>
<dbReference type="AlphaFoldDB" id="E3GB73"/>
<dbReference type="InterPro" id="IPR005119">
    <property type="entry name" value="LysR_subst-bd"/>
</dbReference>
<dbReference type="PANTHER" id="PTHR30346:SF0">
    <property type="entry name" value="HCA OPERON TRANSCRIPTIONAL ACTIVATOR HCAR"/>
    <property type="match status" value="1"/>
</dbReference>
<reference evidence="7" key="1">
    <citation type="submission" date="2010-10" db="EMBL/GenBank/DDBJ databases">
        <title>Complete sequence of Enterobacter cloacae SCF1.</title>
        <authorList>
            <consortium name="US DOE Joint Genome Institute"/>
            <person name="Lucas S."/>
            <person name="Copeland A."/>
            <person name="Lapidus A."/>
            <person name="Cheng J.-F."/>
            <person name="Bruce D."/>
            <person name="Goodwin L."/>
            <person name="Pitluck S."/>
            <person name="Davenport K."/>
            <person name="Detter J.C."/>
            <person name="Han C."/>
            <person name="Tapia R."/>
            <person name="Land M."/>
            <person name="Hauser L."/>
            <person name="Chang Y.-J."/>
            <person name="Jeffries C."/>
            <person name="Kyrpides N."/>
            <person name="Ivanova N."/>
            <person name="Mikhailova N."/>
            <person name="DeAngelis K."/>
            <person name="Arkin A.P."/>
            <person name="Chivian D."/>
            <person name="Edwards B."/>
            <person name="Woo H."/>
            <person name="Hazen T.C."/>
            <person name="Woyke T."/>
        </authorList>
    </citation>
    <scope>NUCLEOTIDE SEQUENCE [LARGE SCALE GENOMIC DNA]</scope>
    <source>
        <strain evidence="7">SCF1</strain>
    </source>
</reference>
<dbReference type="SUPFAM" id="SSF53850">
    <property type="entry name" value="Periplasmic binding protein-like II"/>
    <property type="match status" value="1"/>
</dbReference>
<dbReference type="GO" id="GO:0003677">
    <property type="term" value="F:DNA binding"/>
    <property type="evidence" value="ECO:0007669"/>
    <property type="project" value="UniProtKB-KW"/>
</dbReference>
<dbReference type="GO" id="GO:0032993">
    <property type="term" value="C:protein-DNA complex"/>
    <property type="evidence" value="ECO:0007669"/>
    <property type="project" value="TreeGrafter"/>
</dbReference>
<keyword evidence="4" id="KW-0804">Transcription</keyword>
<feature type="domain" description="HTH lysR-type" evidence="5">
    <location>
        <begin position="1"/>
        <end position="59"/>
    </location>
</feature>
<dbReference type="InterPro" id="IPR036388">
    <property type="entry name" value="WH-like_DNA-bd_sf"/>
</dbReference>
<dbReference type="STRING" id="701347.Entcl_1481"/>
<keyword evidence="3" id="KW-0238">DNA-binding</keyword>
<reference evidence="6 7" key="2">
    <citation type="journal article" date="2011" name="Stand. Genomic Sci.">
        <title>Complete genome sequence of 'Enterobacter lignolyticus' SCF1.</title>
        <authorList>
            <person name="Deangelis K.M."/>
            <person name="D'Haeseleer P."/>
            <person name="Chivian D."/>
            <person name="Fortney J.L."/>
            <person name="Khudyakov J."/>
            <person name="Simmons B."/>
            <person name="Woo H."/>
            <person name="Arkin A.P."/>
            <person name="Davenport K.W."/>
            <person name="Goodwin L."/>
            <person name="Chen A."/>
            <person name="Ivanova N."/>
            <person name="Kyrpides N.C."/>
            <person name="Mavromatis K."/>
            <person name="Woyke T."/>
            <person name="Hazen T.C."/>
        </authorList>
    </citation>
    <scope>NUCLEOTIDE SEQUENCE [LARGE SCALE GENOMIC DNA]</scope>
    <source>
        <strain evidence="6 7">SCF1</strain>
    </source>
</reference>
<dbReference type="InterPro" id="IPR036390">
    <property type="entry name" value="WH_DNA-bd_sf"/>
</dbReference>
<organism evidence="6 7">
    <name type="scientific">Enterobacter lignolyticus (strain SCF1)</name>
    <dbReference type="NCBI Taxonomy" id="701347"/>
    <lineage>
        <taxon>Bacteria</taxon>
        <taxon>Pseudomonadati</taxon>
        <taxon>Pseudomonadota</taxon>
        <taxon>Gammaproteobacteria</taxon>
        <taxon>Enterobacterales</taxon>
        <taxon>Enterobacteriaceae</taxon>
        <taxon>Pluralibacter</taxon>
    </lineage>
</organism>
<evidence type="ECO:0000313" key="6">
    <source>
        <dbReference type="EMBL" id="ADO47742.1"/>
    </source>
</evidence>
<evidence type="ECO:0000256" key="3">
    <source>
        <dbReference type="ARBA" id="ARBA00023125"/>
    </source>
</evidence>
<dbReference type="EMBL" id="CP002272">
    <property type="protein sequence ID" value="ADO47742.1"/>
    <property type="molecule type" value="Genomic_DNA"/>
</dbReference>